<dbReference type="SMART" id="SM00225">
    <property type="entry name" value="BTB"/>
    <property type="match status" value="1"/>
</dbReference>
<accession>A0ABQ8GPU7</accession>
<feature type="compositionally biased region" description="Polar residues" evidence="1">
    <location>
        <begin position="55"/>
        <end position="64"/>
    </location>
</feature>
<sequence length="335" mass="37452">MSESNRAETLKLGKPFHFSSDQGHIDRSDVDSASEGIPVQELAAPRKTAARRPQSLLSDVSTSPPGDATRRPTNTSDQKHVSRRHRRAQSTVPFHHSGTHPAQATTTSQISPPDGQLTLNVGGKTFLTARDTLMKSAYFRDLLGDQSKNGRRLDASPFIDANACLFEDILQYMRRGILPVYWDRQKGHDHPRYAALLVEARYFRLDALVSWLKEKRYLQVVKQHIDARIYPDHAGLDIGAGADVGVLHAHCFQRSMKKLEARRVYACPRGIDVHVQPGDCGKRCKSVRGQAPPQYVEKPATLPTGEPRYVETVVYDMLIISNTITFDNSICLTEN</sequence>
<feature type="compositionally biased region" description="Basic and acidic residues" evidence="1">
    <location>
        <begin position="1"/>
        <end position="11"/>
    </location>
</feature>
<dbReference type="PANTHER" id="PTHR11145:SF8">
    <property type="entry name" value="RE57120P"/>
    <property type="match status" value="1"/>
</dbReference>
<dbReference type="InterPro" id="IPR011333">
    <property type="entry name" value="SKP1/BTB/POZ_sf"/>
</dbReference>
<protein>
    <recommendedName>
        <fullName evidence="2">BTB domain-containing protein</fullName>
    </recommendedName>
</protein>
<evidence type="ECO:0000313" key="3">
    <source>
        <dbReference type="EMBL" id="KAH7062203.1"/>
    </source>
</evidence>
<dbReference type="InterPro" id="IPR003131">
    <property type="entry name" value="T1-type_BTB"/>
</dbReference>
<comment type="caution">
    <text evidence="3">The sequence shown here is derived from an EMBL/GenBank/DDBJ whole genome shotgun (WGS) entry which is preliminary data.</text>
</comment>
<feature type="compositionally biased region" description="Polar residues" evidence="1">
    <location>
        <begin position="100"/>
        <end position="111"/>
    </location>
</feature>
<evidence type="ECO:0000313" key="4">
    <source>
        <dbReference type="Proteomes" id="UP000774617"/>
    </source>
</evidence>
<dbReference type="InterPro" id="IPR045068">
    <property type="entry name" value="BACURD1-3"/>
</dbReference>
<dbReference type="Gene3D" id="3.30.710.10">
    <property type="entry name" value="Potassium Channel Kv1.1, Chain A"/>
    <property type="match status" value="1"/>
</dbReference>
<dbReference type="PANTHER" id="PTHR11145">
    <property type="entry name" value="BTB/POZ DOMAIN-CONTAINING ADAPTER FOR CUL3-MEDIATED RHOA DEGRADATION PROTEIN FAMILY MEMBER"/>
    <property type="match status" value="1"/>
</dbReference>
<reference evidence="3 4" key="1">
    <citation type="journal article" date="2021" name="Nat. Commun.">
        <title>Genetic determinants of endophytism in the Arabidopsis root mycobiome.</title>
        <authorList>
            <person name="Mesny F."/>
            <person name="Miyauchi S."/>
            <person name="Thiergart T."/>
            <person name="Pickel B."/>
            <person name="Atanasova L."/>
            <person name="Karlsson M."/>
            <person name="Huettel B."/>
            <person name="Barry K.W."/>
            <person name="Haridas S."/>
            <person name="Chen C."/>
            <person name="Bauer D."/>
            <person name="Andreopoulos W."/>
            <person name="Pangilinan J."/>
            <person name="LaButti K."/>
            <person name="Riley R."/>
            <person name="Lipzen A."/>
            <person name="Clum A."/>
            <person name="Drula E."/>
            <person name="Henrissat B."/>
            <person name="Kohler A."/>
            <person name="Grigoriev I.V."/>
            <person name="Martin F.M."/>
            <person name="Hacquard S."/>
        </authorList>
    </citation>
    <scope>NUCLEOTIDE SEQUENCE [LARGE SCALE GENOMIC DNA]</scope>
    <source>
        <strain evidence="3 4">MPI-SDFR-AT-0080</strain>
    </source>
</reference>
<organism evidence="3 4">
    <name type="scientific">Macrophomina phaseolina</name>
    <dbReference type="NCBI Taxonomy" id="35725"/>
    <lineage>
        <taxon>Eukaryota</taxon>
        <taxon>Fungi</taxon>
        <taxon>Dikarya</taxon>
        <taxon>Ascomycota</taxon>
        <taxon>Pezizomycotina</taxon>
        <taxon>Dothideomycetes</taxon>
        <taxon>Dothideomycetes incertae sedis</taxon>
        <taxon>Botryosphaeriales</taxon>
        <taxon>Botryosphaeriaceae</taxon>
        <taxon>Macrophomina</taxon>
    </lineage>
</organism>
<name>A0ABQ8GPU7_9PEZI</name>
<dbReference type="Proteomes" id="UP000774617">
    <property type="component" value="Unassembled WGS sequence"/>
</dbReference>
<dbReference type="EMBL" id="JAGTJR010000003">
    <property type="protein sequence ID" value="KAH7062203.1"/>
    <property type="molecule type" value="Genomic_DNA"/>
</dbReference>
<feature type="domain" description="BTB" evidence="2">
    <location>
        <begin position="115"/>
        <end position="182"/>
    </location>
</feature>
<proteinExistence type="predicted"/>
<feature type="region of interest" description="Disordered" evidence="1">
    <location>
        <begin position="1"/>
        <end position="117"/>
    </location>
</feature>
<dbReference type="InterPro" id="IPR000210">
    <property type="entry name" value="BTB/POZ_dom"/>
</dbReference>
<evidence type="ECO:0000259" key="2">
    <source>
        <dbReference type="PROSITE" id="PS50097"/>
    </source>
</evidence>
<keyword evidence="4" id="KW-1185">Reference proteome</keyword>
<dbReference type="SUPFAM" id="SSF54695">
    <property type="entry name" value="POZ domain"/>
    <property type="match status" value="1"/>
</dbReference>
<dbReference type="Pfam" id="PF02214">
    <property type="entry name" value="BTB_2"/>
    <property type="match status" value="1"/>
</dbReference>
<evidence type="ECO:0000256" key="1">
    <source>
        <dbReference type="SAM" id="MobiDB-lite"/>
    </source>
</evidence>
<dbReference type="PROSITE" id="PS50097">
    <property type="entry name" value="BTB"/>
    <property type="match status" value="1"/>
</dbReference>
<gene>
    <name evidence="3" type="ORF">B0J12DRAFT_229573</name>
</gene>